<keyword evidence="3" id="KW-1185">Reference proteome</keyword>
<accession>A0A091AW15</accession>
<dbReference type="PATRIC" id="fig|1121015.4.peg.45"/>
<dbReference type="PANTHER" id="PTHR30015:SF7">
    <property type="entry name" value="TYPE IV METHYL-DIRECTED RESTRICTION ENZYME ECOKMRR"/>
    <property type="match status" value="1"/>
</dbReference>
<name>A0A091AW15_9GAMM</name>
<dbReference type="GO" id="GO:0015666">
    <property type="term" value="F:restriction endodeoxyribonuclease activity"/>
    <property type="evidence" value="ECO:0007669"/>
    <property type="project" value="TreeGrafter"/>
</dbReference>
<gene>
    <name evidence="2" type="ORF">N789_00215</name>
</gene>
<reference evidence="2 3" key="1">
    <citation type="submission" date="2013-09" db="EMBL/GenBank/DDBJ databases">
        <title>Genome sequencing of Arenimonas oryziterrae.</title>
        <authorList>
            <person name="Chen F."/>
            <person name="Wang G."/>
        </authorList>
    </citation>
    <scope>NUCLEOTIDE SEQUENCE [LARGE SCALE GENOMIC DNA]</scope>
    <source>
        <strain evidence="2 3">YC6267</strain>
    </source>
</reference>
<dbReference type="STRING" id="1121015.GCA_000420545_00990"/>
<proteinExistence type="predicted"/>
<dbReference type="eggNOG" id="COG1787">
    <property type="taxonomic scope" value="Bacteria"/>
</dbReference>
<evidence type="ECO:0000313" key="3">
    <source>
        <dbReference type="Proteomes" id="UP000029385"/>
    </source>
</evidence>
<dbReference type="InterPro" id="IPR052906">
    <property type="entry name" value="Type_IV_Methyl-Rstrct_Enzyme"/>
</dbReference>
<protein>
    <recommendedName>
        <fullName evidence="1">Restriction endonuclease type IV Mrr domain-containing protein</fullName>
    </recommendedName>
</protein>
<dbReference type="PANTHER" id="PTHR30015">
    <property type="entry name" value="MRR RESTRICTION SYSTEM PROTEIN"/>
    <property type="match status" value="1"/>
</dbReference>
<dbReference type="AlphaFoldDB" id="A0A091AW15"/>
<dbReference type="InterPro" id="IPR007560">
    <property type="entry name" value="Restrct_endonuc_IV_Mrr"/>
</dbReference>
<dbReference type="Proteomes" id="UP000029385">
    <property type="component" value="Unassembled WGS sequence"/>
</dbReference>
<dbReference type="Pfam" id="PF04471">
    <property type="entry name" value="Mrr_cat"/>
    <property type="match status" value="1"/>
</dbReference>
<evidence type="ECO:0000313" key="2">
    <source>
        <dbReference type="EMBL" id="KFN44463.1"/>
    </source>
</evidence>
<dbReference type="EMBL" id="AVCI01000001">
    <property type="protein sequence ID" value="KFN44463.1"/>
    <property type="molecule type" value="Genomic_DNA"/>
</dbReference>
<comment type="caution">
    <text evidence="2">The sequence shown here is derived from an EMBL/GenBank/DDBJ whole genome shotgun (WGS) entry which is preliminary data.</text>
</comment>
<dbReference type="RefSeq" id="WP_022968635.1">
    <property type="nucleotide sequence ID" value="NZ_ATVD01000002.1"/>
</dbReference>
<sequence length="323" mass="34716">MSAALAAILVTLFGLAAAGWWFGVHRRRQAETEAGIDALAAMKWRECVGLVLEALSREGFREAPASRQPGDGGTEFLLTRNNEQVLLGYKHGTAYRLGEANVRDFANGVQLAGATSGILLTLGSAEGTARDTARRYGVEVIDGNALWPKVQDYVPAQIVENVRAQAAERTRKGLWSGAVGSVLLGVATLLLGNPFDFDADAPVALPAASTQAAPAKIDLDASAKQINAAAAAMAEVAKMSETELAQRRVEAATKVSTFTQVGSAAWSTQSTLLVMLKRTDGDEKNLTQDICRILTQYEELRYTRVQLDPPMNSNIPVRWRSCQ</sequence>
<organism evidence="2 3">
    <name type="scientific">Arenimonas oryziterrae DSM 21050 = YC6267</name>
    <dbReference type="NCBI Taxonomy" id="1121015"/>
    <lineage>
        <taxon>Bacteria</taxon>
        <taxon>Pseudomonadati</taxon>
        <taxon>Pseudomonadota</taxon>
        <taxon>Gammaproteobacteria</taxon>
        <taxon>Lysobacterales</taxon>
        <taxon>Lysobacteraceae</taxon>
        <taxon>Arenimonas</taxon>
    </lineage>
</organism>
<dbReference type="GO" id="GO:0009307">
    <property type="term" value="P:DNA restriction-modification system"/>
    <property type="evidence" value="ECO:0007669"/>
    <property type="project" value="InterPro"/>
</dbReference>
<dbReference type="OrthoDB" id="5965220at2"/>
<dbReference type="GO" id="GO:0003677">
    <property type="term" value="F:DNA binding"/>
    <property type="evidence" value="ECO:0007669"/>
    <property type="project" value="InterPro"/>
</dbReference>
<feature type="domain" description="Restriction endonuclease type IV Mrr" evidence="1">
    <location>
        <begin position="40"/>
        <end position="146"/>
    </location>
</feature>
<evidence type="ECO:0000259" key="1">
    <source>
        <dbReference type="Pfam" id="PF04471"/>
    </source>
</evidence>